<proteinExistence type="inferred from homology"/>
<dbReference type="KEGG" id="mbah:HYN46_16320"/>
<reference evidence="8 9" key="1">
    <citation type="submission" date="2018-07" db="EMBL/GenBank/DDBJ databases">
        <title>Genome sequencing of Moraxellaceae gen. HYN0046.</title>
        <authorList>
            <person name="Kim M."/>
            <person name="Yi H."/>
        </authorList>
    </citation>
    <scope>NUCLEOTIDE SEQUENCE [LARGE SCALE GENOMIC DNA]</scope>
    <source>
        <strain evidence="8 9">HYN0046</strain>
    </source>
</reference>
<comment type="catalytic activity">
    <reaction evidence="5 6">
        <text>dTDP-beta-L-rhamnose + NADP(+) = dTDP-4-dehydro-beta-L-rhamnose + NADPH + H(+)</text>
        <dbReference type="Rhea" id="RHEA:21796"/>
        <dbReference type="ChEBI" id="CHEBI:15378"/>
        <dbReference type="ChEBI" id="CHEBI:57510"/>
        <dbReference type="ChEBI" id="CHEBI:57783"/>
        <dbReference type="ChEBI" id="CHEBI:58349"/>
        <dbReference type="ChEBI" id="CHEBI:62830"/>
        <dbReference type="EC" id="1.1.1.133"/>
    </reaction>
</comment>
<comment type="pathway">
    <text evidence="1 6">Carbohydrate biosynthesis; dTDP-L-rhamnose biosynthesis.</text>
</comment>
<dbReference type="UniPathway" id="UPA00281"/>
<dbReference type="GO" id="GO:0019305">
    <property type="term" value="P:dTDP-rhamnose biosynthetic process"/>
    <property type="evidence" value="ECO:0007669"/>
    <property type="project" value="UniProtKB-UniPathway"/>
</dbReference>
<dbReference type="AlphaFoldDB" id="A0A345PBV0"/>
<name>A0A345PBV0_9GAMM</name>
<dbReference type="GO" id="GO:0009243">
    <property type="term" value="P:O antigen biosynthetic process"/>
    <property type="evidence" value="ECO:0007669"/>
    <property type="project" value="UniProtKB-UniPathway"/>
</dbReference>
<dbReference type="PANTHER" id="PTHR10491">
    <property type="entry name" value="DTDP-4-DEHYDRORHAMNOSE REDUCTASE"/>
    <property type="match status" value="1"/>
</dbReference>
<organism evidence="8 9">
    <name type="scientific">Aquirhabdus parva</name>
    <dbReference type="NCBI Taxonomy" id="2283318"/>
    <lineage>
        <taxon>Bacteria</taxon>
        <taxon>Pseudomonadati</taxon>
        <taxon>Pseudomonadota</taxon>
        <taxon>Gammaproteobacteria</taxon>
        <taxon>Moraxellales</taxon>
        <taxon>Moraxellaceae</taxon>
        <taxon>Aquirhabdus</taxon>
    </lineage>
</organism>
<dbReference type="InterPro" id="IPR036291">
    <property type="entry name" value="NAD(P)-bd_dom_sf"/>
</dbReference>
<evidence type="ECO:0000256" key="6">
    <source>
        <dbReference type="RuleBase" id="RU364082"/>
    </source>
</evidence>
<comment type="cofactor">
    <cofactor evidence="6">
        <name>Mg(2+)</name>
        <dbReference type="ChEBI" id="CHEBI:18420"/>
    </cofactor>
    <text evidence="6">Binds 1 Mg(2+) ion per monomer.</text>
</comment>
<evidence type="ECO:0000313" key="9">
    <source>
        <dbReference type="Proteomes" id="UP000253940"/>
    </source>
</evidence>
<dbReference type="SUPFAM" id="SSF51735">
    <property type="entry name" value="NAD(P)-binding Rossmann-fold domains"/>
    <property type="match status" value="1"/>
</dbReference>
<evidence type="ECO:0000256" key="5">
    <source>
        <dbReference type="ARBA" id="ARBA00048200"/>
    </source>
</evidence>
<dbReference type="Gene3D" id="3.40.50.720">
    <property type="entry name" value="NAD(P)-binding Rossmann-like Domain"/>
    <property type="match status" value="1"/>
</dbReference>
<dbReference type="Gene3D" id="3.90.25.10">
    <property type="entry name" value="UDP-galactose 4-epimerase, domain 1"/>
    <property type="match status" value="1"/>
</dbReference>
<dbReference type="InterPro" id="IPR029903">
    <property type="entry name" value="RmlD-like-bd"/>
</dbReference>
<dbReference type="GO" id="GO:0008831">
    <property type="term" value="F:dTDP-4-dehydrorhamnose reductase activity"/>
    <property type="evidence" value="ECO:0007669"/>
    <property type="project" value="UniProtKB-EC"/>
</dbReference>
<dbReference type="Pfam" id="PF04321">
    <property type="entry name" value="RmlD_sub_bind"/>
    <property type="match status" value="1"/>
</dbReference>
<evidence type="ECO:0000313" key="8">
    <source>
        <dbReference type="EMBL" id="AXI04759.1"/>
    </source>
</evidence>
<comment type="function">
    <text evidence="6">Catalyzes the reduction of dTDP-6-deoxy-L-lyxo-4-hexulose to yield dTDP-L-rhamnose.</text>
</comment>
<dbReference type="OrthoDB" id="9803892at2"/>
<accession>A0A345PBV0</accession>
<protein>
    <recommendedName>
        <fullName evidence="4 6">dTDP-4-dehydrorhamnose reductase</fullName>
        <ecNumber evidence="3 6">1.1.1.133</ecNumber>
    </recommendedName>
</protein>
<sequence length="299" mass="32885">MLKILLLGKNGQVGWELQRALSPLGELRAYDRSVANLDDPESLRELIREYAPHVIVNAAAYTAVDKAESDVDSAKRINALSVAVLAEESKRLDGLLIHYSTDYVFDGHKESPYVETDTTAPLSVYGQTKRDGEIAIATSGCKHLIFRTSWVFASRGGNFAKTMLRLAAERESLNVVADQFGAPTSAELIADVTALAIYRLHHDAALAEKASGIYHLVASGETSWHGYAQFVIAEAIKLGRSLKTTPTEVHPIPASAYPVPAARPHNSRLQTQKLQNLLGIKLPNWQYHVQRLIHELVQS</sequence>
<dbReference type="UniPathway" id="UPA00124"/>
<dbReference type="NCBIfam" id="NF007440">
    <property type="entry name" value="PRK09987.1"/>
    <property type="match status" value="1"/>
</dbReference>
<dbReference type="NCBIfam" id="TIGR01214">
    <property type="entry name" value="rmlD"/>
    <property type="match status" value="1"/>
</dbReference>
<evidence type="ECO:0000259" key="7">
    <source>
        <dbReference type="Pfam" id="PF04321"/>
    </source>
</evidence>
<evidence type="ECO:0000256" key="4">
    <source>
        <dbReference type="ARBA" id="ARBA00017099"/>
    </source>
</evidence>
<evidence type="ECO:0000256" key="2">
    <source>
        <dbReference type="ARBA" id="ARBA00010944"/>
    </source>
</evidence>
<feature type="domain" description="RmlD-like substrate binding" evidence="7">
    <location>
        <begin position="3"/>
        <end position="296"/>
    </location>
</feature>
<gene>
    <name evidence="8" type="ORF">HYN46_16320</name>
</gene>
<keyword evidence="6" id="KW-0521">NADP</keyword>
<keyword evidence="9" id="KW-1185">Reference proteome</keyword>
<dbReference type="GO" id="GO:0005829">
    <property type="term" value="C:cytosol"/>
    <property type="evidence" value="ECO:0007669"/>
    <property type="project" value="TreeGrafter"/>
</dbReference>
<dbReference type="PANTHER" id="PTHR10491:SF4">
    <property type="entry name" value="METHIONINE ADENOSYLTRANSFERASE 2 SUBUNIT BETA"/>
    <property type="match status" value="1"/>
</dbReference>
<keyword evidence="6 8" id="KW-0560">Oxidoreductase</keyword>
<dbReference type="InterPro" id="IPR005913">
    <property type="entry name" value="dTDP_dehydrorham_reduct"/>
</dbReference>
<evidence type="ECO:0000256" key="3">
    <source>
        <dbReference type="ARBA" id="ARBA00012929"/>
    </source>
</evidence>
<dbReference type="CDD" id="cd05254">
    <property type="entry name" value="dTDP_HR_like_SDR_e"/>
    <property type="match status" value="1"/>
</dbReference>
<dbReference type="EMBL" id="CP031222">
    <property type="protein sequence ID" value="AXI04759.1"/>
    <property type="molecule type" value="Genomic_DNA"/>
</dbReference>
<dbReference type="Proteomes" id="UP000253940">
    <property type="component" value="Chromosome"/>
</dbReference>
<evidence type="ECO:0000256" key="1">
    <source>
        <dbReference type="ARBA" id="ARBA00004781"/>
    </source>
</evidence>
<dbReference type="EC" id="1.1.1.133" evidence="3 6"/>
<comment type="similarity">
    <text evidence="2 6">Belongs to the dTDP-4-dehydrorhamnose reductase family.</text>
</comment>